<dbReference type="Pfam" id="PF00753">
    <property type="entry name" value="Lactamase_B"/>
    <property type="match status" value="1"/>
</dbReference>
<dbReference type="Gene3D" id="3.60.15.10">
    <property type="entry name" value="Ribonuclease Z/Hydroxyacylglutathione hydrolase-like"/>
    <property type="match status" value="1"/>
</dbReference>
<dbReference type="EMBL" id="LAZR01043242">
    <property type="protein sequence ID" value="KKL07559.1"/>
    <property type="molecule type" value="Genomic_DNA"/>
</dbReference>
<organism evidence="2">
    <name type="scientific">marine sediment metagenome</name>
    <dbReference type="NCBI Taxonomy" id="412755"/>
    <lineage>
        <taxon>unclassified sequences</taxon>
        <taxon>metagenomes</taxon>
        <taxon>ecological metagenomes</taxon>
    </lineage>
</organism>
<accession>A0A0F9AD99</accession>
<evidence type="ECO:0000313" key="2">
    <source>
        <dbReference type="EMBL" id="KKL07559.1"/>
    </source>
</evidence>
<feature type="non-terminal residue" evidence="2">
    <location>
        <position position="275"/>
    </location>
</feature>
<comment type="caution">
    <text evidence="2">The sequence shown here is derived from an EMBL/GenBank/DDBJ whole genome shotgun (WGS) entry which is preliminary data.</text>
</comment>
<gene>
    <name evidence="2" type="ORF">LCGC14_2584800</name>
</gene>
<name>A0A0F9AD99_9ZZZZ</name>
<dbReference type="SMART" id="SM00849">
    <property type="entry name" value="Lactamase_B"/>
    <property type="match status" value="1"/>
</dbReference>
<reference evidence="2" key="1">
    <citation type="journal article" date="2015" name="Nature">
        <title>Complex archaea that bridge the gap between prokaryotes and eukaryotes.</title>
        <authorList>
            <person name="Spang A."/>
            <person name="Saw J.H."/>
            <person name="Jorgensen S.L."/>
            <person name="Zaremba-Niedzwiedzka K."/>
            <person name="Martijn J."/>
            <person name="Lind A.E."/>
            <person name="van Eijk R."/>
            <person name="Schleper C."/>
            <person name="Guy L."/>
            <person name="Ettema T.J."/>
        </authorList>
    </citation>
    <scope>NUCLEOTIDE SEQUENCE</scope>
</reference>
<dbReference type="Pfam" id="PF22505">
    <property type="entry name" value="RNase_J_b_CASP"/>
    <property type="match status" value="1"/>
</dbReference>
<dbReference type="PANTHER" id="PTHR43694">
    <property type="entry name" value="RIBONUCLEASE J"/>
    <property type="match status" value="1"/>
</dbReference>
<dbReference type="PANTHER" id="PTHR43694:SF1">
    <property type="entry name" value="RIBONUCLEASE J"/>
    <property type="match status" value="1"/>
</dbReference>
<dbReference type="InterPro" id="IPR055132">
    <property type="entry name" value="RNase_J_b_CASP"/>
</dbReference>
<dbReference type="CDD" id="cd07714">
    <property type="entry name" value="RNaseJ_MBL-fold"/>
    <property type="match status" value="1"/>
</dbReference>
<dbReference type="SUPFAM" id="SSF56281">
    <property type="entry name" value="Metallo-hydrolase/oxidoreductase"/>
    <property type="match status" value="1"/>
</dbReference>
<dbReference type="AlphaFoldDB" id="A0A0F9AD99"/>
<sequence length="275" mass="30168">MADKLRVIPLGGLGEIGKNMMVFELGEDLILVDAGLMFPEADMLGVDLVIPDVSYVANRIGKLRGIVITHGHEDHTGALPYVLPQLRLPNGKMPPIYCSRLTHGLISVKLHEHKLNKEADLHMVKMGQTVRLGKFTVEWVRVTHSIPDSAGLAIRTPVGNIFHTGDFKLDHTPIMGEPTDLLRIAELGREGVMLLLSDSTYAETPGYTPSEYVVGDALDQITAHSSGRVIIATFASLISRVQQIIDASYANGRHVFVTGRSMMDNVKMALKQKSR</sequence>
<evidence type="ECO:0000259" key="1">
    <source>
        <dbReference type="SMART" id="SM00849"/>
    </source>
</evidence>
<proteinExistence type="predicted"/>
<dbReference type="InterPro" id="IPR001279">
    <property type="entry name" value="Metallo-B-lactamas"/>
</dbReference>
<protein>
    <recommendedName>
        <fullName evidence="1">Metallo-beta-lactamase domain-containing protein</fullName>
    </recommendedName>
</protein>
<dbReference type="InterPro" id="IPR036866">
    <property type="entry name" value="RibonucZ/Hydroxyglut_hydro"/>
</dbReference>
<feature type="domain" description="Metallo-beta-lactamase" evidence="1">
    <location>
        <begin position="17"/>
        <end position="216"/>
    </location>
</feature>